<reference evidence="5 6" key="1">
    <citation type="submission" date="2023-07" db="EMBL/GenBank/DDBJ databases">
        <title>Genomic Encyclopedia of Type Strains, Phase IV (KMG-IV): sequencing the most valuable type-strain genomes for metagenomic binning, comparative biology and taxonomic classification.</title>
        <authorList>
            <person name="Goeker M."/>
        </authorList>
    </citation>
    <scope>NUCLEOTIDE SEQUENCE [LARGE SCALE GENOMIC DNA]</scope>
    <source>
        <strain evidence="5 6">DSM 100301</strain>
    </source>
</reference>
<dbReference type="InterPro" id="IPR001011">
    <property type="entry name" value="Acid_Pase_classA_bac"/>
</dbReference>
<dbReference type="RefSeq" id="WP_307158180.1">
    <property type="nucleotide sequence ID" value="NZ_JAUSWH010000006.1"/>
</dbReference>
<evidence type="ECO:0000256" key="2">
    <source>
        <dbReference type="SAM" id="MobiDB-lite"/>
    </source>
</evidence>
<dbReference type="Pfam" id="PF12951">
    <property type="entry name" value="PATR"/>
    <property type="match status" value="1"/>
</dbReference>
<dbReference type="InterPro" id="IPR000326">
    <property type="entry name" value="PAP2/HPO"/>
</dbReference>
<protein>
    <submittedName>
        <fullName evidence="5">Autotransporter-associated beta strand protein</fullName>
    </submittedName>
</protein>
<dbReference type="Proteomes" id="UP001235269">
    <property type="component" value="Unassembled WGS sequence"/>
</dbReference>
<dbReference type="Pfam" id="PF01569">
    <property type="entry name" value="PAP2"/>
    <property type="match status" value="1"/>
</dbReference>
<evidence type="ECO:0000256" key="3">
    <source>
        <dbReference type="SAM" id="SignalP"/>
    </source>
</evidence>
<dbReference type="SMART" id="SM00014">
    <property type="entry name" value="acidPPc"/>
    <property type="match status" value="1"/>
</dbReference>
<proteinExistence type="predicted"/>
<keyword evidence="1 3" id="KW-0732">Signal</keyword>
<feature type="signal peptide" evidence="3">
    <location>
        <begin position="1"/>
        <end position="29"/>
    </location>
</feature>
<comment type="caution">
    <text evidence="5">The sequence shown here is derived from an EMBL/GenBank/DDBJ whole genome shotgun (WGS) entry which is preliminary data.</text>
</comment>
<evidence type="ECO:0000313" key="6">
    <source>
        <dbReference type="Proteomes" id="UP001235269"/>
    </source>
</evidence>
<dbReference type="NCBIfam" id="TIGR02601">
    <property type="entry name" value="autotrns_rpt"/>
    <property type="match status" value="1"/>
</dbReference>
<dbReference type="Gene3D" id="1.20.144.10">
    <property type="entry name" value="Phosphatidic acid phosphatase type 2/haloperoxidase"/>
    <property type="match status" value="1"/>
</dbReference>
<dbReference type="InterPro" id="IPR036938">
    <property type="entry name" value="PAP2/HPO_sf"/>
</dbReference>
<organism evidence="5 6">
    <name type="scientific">Rhizobium paknamense</name>
    <dbReference type="NCBI Taxonomy" id="1206817"/>
    <lineage>
        <taxon>Bacteria</taxon>
        <taxon>Pseudomonadati</taxon>
        <taxon>Pseudomonadota</taxon>
        <taxon>Alphaproteobacteria</taxon>
        <taxon>Hyphomicrobiales</taxon>
        <taxon>Rhizobiaceae</taxon>
        <taxon>Rhizobium/Agrobacterium group</taxon>
        <taxon>Rhizobium</taxon>
    </lineage>
</organism>
<keyword evidence="6" id="KW-1185">Reference proteome</keyword>
<name>A0ABU0ICR1_9HYPH</name>
<feature type="chain" id="PRO_5047296745" evidence="3">
    <location>
        <begin position="30"/>
        <end position="645"/>
    </location>
</feature>
<dbReference type="SUPFAM" id="SSF51126">
    <property type="entry name" value="Pectin lyase-like"/>
    <property type="match status" value="1"/>
</dbReference>
<evidence type="ECO:0000259" key="4">
    <source>
        <dbReference type="SMART" id="SM00014"/>
    </source>
</evidence>
<dbReference type="CDD" id="cd03397">
    <property type="entry name" value="PAP2_acid_phosphatase"/>
    <property type="match status" value="1"/>
</dbReference>
<dbReference type="InterPro" id="IPR011050">
    <property type="entry name" value="Pectin_lyase_fold/virulence"/>
</dbReference>
<dbReference type="SUPFAM" id="SSF48317">
    <property type="entry name" value="Acid phosphatase/Vanadium-dependent haloperoxidase"/>
    <property type="match status" value="1"/>
</dbReference>
<feature type="region of interest" description="Disordered" evidence="2">
    <location>
        <begin position="97"/>
        <end position="128"/>
    </location>
</feature>
<dbReference type="InterPro" id="IPR013425">
    <property type="entry name" value="Autotrns_rpt"/>
</dbReference>
<dbReference type="EMBL" id="JAUSWH010000006">
    <property type="protein sequence ID" value="MDQ0455981.1"/>
    <property type="molecule type" value="Genomic_DNA"/>
</dbReference>
<sequence length="645" mass="68254">MIKSHFTQSLALLALATCLTPPLAQTAHAADIALPMPPAGVGHEDSAPIPQGVAAYVDTGATNQRGIACMATIETNAGVRVLSGFLDLWTPRSPFVDADQDAPEANGCPPVVKSDWDGIPGSATDGVKKHPELHEANIAYSVKVTSARTPEQALAAYLDDRRNKAYSVTDGLGPLTDAWRKGTRQITTITDMPADAVKVKYEDKGNDRGVGSKDNEDLGKAVDLMNATSENGSTEPAKRYYKYARPYRASDKVIVLPQLEPAKSSKPAADGGFPSGHTAEGWRDALTMAYLVPQRYQEMLTRAARMGENRILAGMHQTFDVLGGRVQATAVVAYNLNRPDYAALKGEAYQQTQTWLGKATGAANLSALLARAHDKTAQDTFGDYAANKAYFTERLTYGYPQITDPNLKPSVPKGAEVLLETRLPYLTAQQRRVVLKTTELPSGYPILNDAEGWGRLNLFAAADGYGAFDGDVTVTMDAAKGGYNAEDSWKNTISGPGRLTKLGSGSLSLNGANTYSGGTLVNGGTLQALSETALGSGDVYIQSGVLKVAANEPLTVGGKLTLLKTGTLDLTVGDKGHGTLKVADRATLAGGKLVLHLAEGYKPAKGKKIQLIGAGSLRGTFSDVSLDGHKLDVAYGKTGVTVTIR</sequence>
<gene>
    <name evidence="5" type="ORF">QO005_002321</name>
</gene>
<accession>A0ABU0ICR1</accession>
<evidence type="ECO:0000313" key="5">
    <source>
        <dbReference type="EMBL" id="MDQ0455981.1"/>
    </source>
</evidence>
<feature type="domain" description="Phosphatidic acid phosphatase type 2/haloperoxidase" evidence="4">
    <location>
        <begin position="220"/>
        <end position="336"/>
    </location>
</feature>
<evidence type="ECO:0000256" key="1">
    <source>
        <dbReference type="ARBA" id="ARBA00022729"/>
    </source>
</evidence>